<evidence type="ECO:0000313" key="7">
    <source>
        <dbReference type="Proteomes" id="UP000194968"/>
    </source>
</evidence>
<dbReference type="OrthoDB" id="5949386at2"/>
<evidence type="ECO:0000259" key="5">
    <source>
        <dbReference type="PROSITE" id="PS01124"/>
    </source>
</evidence>
<dbReference type="AlphaFoldDB" id="A0A242NXP6"/>
<evidence type="ECO:0000256" key="2">
    <source>
        <dbReference type="ARBA" id="ARBA00023015"/>
    </source>
</evidence>
<dbReference type="Pfam" id="PF12833">
    <property type="entry name" value="HTH_18"/>
    <property type="match status" value="1"/>
</dbReference>
<dbReference type="GO" id="GO:0043565">
    <property type="term" value="F:sequence-specific DNA binding"/>
    <property type="evidence" value="ECO:0007669"/>
    <property type="project" value="InterPro"/>
</dbReference>
<dbReference type="Proteomes" id="UP000194968">
    <property type="component" value="Unassembled WGS sequence"/>
</dbReference>
<sequence length="121" mass="14047">MESNLTFYLPSSNDKYLAPILKELELEPANNKTLEQWAQTVFTTERTLARRCQQKLGMSFRMWRQRLRFLYSISLLKQDKSIQDIAFSVGYSSVSAFITMFKNIAGVTPDLYRSNTGFKKS</sequence>
<dbReference type="PANTHER" id="PTHR11019">
    <property type="entry name" value="HTH-TYPE TRANSCRIPTIONAL REGULATOR NIMR"/>
    <property type="match status" value="1"/>
</dbReference>
<proteinExistence type="predicted"/>
<dbReference type="PANTHER" id="PTHR11019:SF190">
    <property type="entry name" value="ARAC-FAMILY REGULATORY PROTEIN"/>
    <property type="match status" value="1"/>
</dbReference>
<dbReference type="RefSeq" id="WP_065651843.1">
    <property type="nucleotide sequence ID" value="NZ_NASK01000075.1"/>
</dbReference>
<keyword evidence="4" id="KW-0804">Transcription</keyword>
<keyword evidence="3" id="KW-0238">DNA-binding</keyword>
<dbReference type="GO" id="GO:0003700">
    <property type="term" value="F:DNA-binding transcription factor activity"/>
    <property type="evidence" value="ECO:0007669"/>
    <property type="project" value="InterPro"/>
</dbReference>
<evidence type="ECO:0000256" key="4">
    <source>
        <dbReference type="ARBA" id="ARBA00023163"/>
    </source>
</evidence>
<dbReference type="SUPFAM" id="SSF46689">
    <property type="entry name" value="Homeodomain-like"/>
    <property type="match status" value="1"/>
</dbReference>
<dbReference type="FunFam" id="1.10.10.60:FF:000132">
    <property type="entry name" value="AraC family transcriptional regulator"/>
    <property type="match status" value="1"/>
</dbReference>
<dbReference type="PROSITE" id="PS01124">
    <property type="entry name" value="HTH_ARAC_FAMILY_2"/>
    <property type="match status" value="1"/>
</dbReference>
<dbReference type="InterPro" id="IPR009057">
    <property type="entry name" value="Homeodomain-like_sf"/>
</dbReference>
<keyword evidence="2" id="KW-0805">Transcription regulation</keyword>
<name>A0A242NXP6_9GAMM</name>
<dbReference type="InterPro" id="IPR020449">
    <property type="entry name" value="Tscrpt_reg_AraC-type_HTH"/>
</dbReference>
<dbReference type="SMART" id="SM00342">
    <property type="entry name" value="HTH_ARAC"/>
    <property type="match status" value="1"/>
</dbReference>
<evidence type="ECO:0000256" key="3">
    <source>
        <dbReference type="ARBA" id="ARBA00023125"/>
    </source>
</evidence>
<dbReference type="PRINTS" id="PR00032">
    <property type="entry name" value="HTHARAC"/>
</dbReference>
<reference evidence="6 7" key="1">
    <citation type="submission" date="2017-03" db="EMBL/GenBank/DDBJ databases">
        <title>Comparative genomics of honeybee gut symbionts reveal geographically distinct and subgroup specific antibiotic resistance.</title>
        <authorList>
            <person name="Ludvigsen J."/>
            <person name="Porcellato D."/>
            <person name="Labee-Lund T.M."/>
            <person name="Amdam G.V."/>
            <person name="Rudi K."/>
        </authorList>
    </citation>
    <scope>NUCLEOTIDE SEQUENCE [LARGE SCALE GENOMIC DNA]</scope>
    <source>
        <strain evidence="6 7">A-4-12</strain>
    </source>
</reference>
<organism evidence="6 7">
    <name type="scientific">Gilliamella apis</name>
    <dbReference type="NCBI Taxonomy" id="1970738"/>
    <lineage>
        <taxon>Bacteria</taxon>
        <taxon>Pseudomonadati</taxon>
        <taxon>Pseudomonadota</taxon>
        <taxon>Gammaproteobacteria</taxon>
        <taxon>Orbales</taxon>
        <taxon>Orbaceae</taxon>
        <taxon>Gilliamella</taxon>
    </lineage>
</organism>
<keyword evidence="1" id="KW-0678">Repressor</keyword>
<dbReference type="EMBL" id="NASK01000075">
    <property type="protein sequence ID" value="OTQ51948.1"/>
    <property type="molecule type" value="Genomic_DNA"/>
</dbReference>
<evidence type="ECO:0000313" key="6">
    <source>
        <dbReference type="EMBL" id="OTQ51948.1"/>
    </source>
</evidence>
<gene>
    <name evidence="6" type="ORF">B6D06_02235</name>
</gene>
<evidence type="ECO:0000256" key="1">
    <source>
        <dbReference type="ARBA" id="ARBA00022491"/>
    </source>
</evidence>
<accession>A0A242NXP6</accession>
<dbReference type="Gene3D" id="1.10.10.60">
    <property type="entry name" value="Homeodomain-like"/>
    <property type="match status" value="1"/>
</dbReference>
<comment type="caution">
    <text evidence="6">The sequence shown here is derived from an EMBL/GenBank/DDBJ whole genome shotgun (WGS) entry which is preliminary data.</text>
</comment>
<dbReference type="InterPro" id="IPR018060">
    <property type="entry name" value="HTH_AraC"/>
</dbReference>
<protein>
    <submittedName>
        <fullName evidence="6">AraC family transcriptional regulator</fullName>
    </submittedName>
</protein>
<feature type="domain" description="HTH araC/xylS-type" evidence="5">
    <location>
        <begin position="14"/>
        <end position="115"/>
    </location>
</feature>